<organism evidence="1 2">
    <name type="scientific">Pedobacter nutrimenti</name>
    <dbReference type="NCBI Taxonomy" id="1241337"/>
    <lineage>
        <taxon>Bacteria</taxon>
        <taxon>Pseudomonadati</taxon>
        <taxon>Bacteroidota</taxon>
        <taxon>Sphingobacteriia</taxon>
        <taxon>Sphingobacteriales</taxon>
        <taxon>Sphingobacteriaceae</taxon>
        <taxon>Pedobacter</taxon>
    </lineage>
</organism>
<evidence type="ECO:0000313" key="1">
    <source>
        <dbReference type="EMBL" id="PYF75826.1"/>
    </source>
</evidence>
<accession>A0A318UH94</accession>
<evidence type="ECO:0000313" key="2">
    <source>
        <dbReference type="Proteomes" id="UP000248198"/>
    </source>
</evidence>
<proteinExistence type="predicted"/>
<name>A0A318UH94_9SPHI</name>
<reference evidence="1 2" key="1">
    <citation type="submission" date="2018-06" db="EMBL/GenBank/DDBJ databases">
        <title>Genomic Encyclopedia of Archaeal and Bacterial Type Strains, Phase II (KMG-II): from individual species to whole genera.</title>
        <authorList>
            <person name="Goeker M."/>
        </authorList>
    </citation>
    <scope>NUCLEOTIDE SEQUENCE [LARGE SCALE GENOMIC DNA]</scope>
    <source>
        <strain evidence="1 2">DSM 27372</strain>
    </source>
</reference>
<sequence length="92" mass="11183">MNDIIWKYRINDHLDRLTLKEYRAAIKIIPKVLDVSVNTFHNYRRIKIRDKQDIPYEKVKMLENLFEVKTGELDNFRLQGTSLRQLMKRGNY</sequence>
<dbReference type="Proteomes" id="UP000248198">
    <property type="component" value="Unassembled WGS sequence"/>
</dbReference>
<protein>
    <submittedName>
        <fullName evidence="1">Uncharacterized protein</fullName>
    </submittedName>
</protein>
<dbReference type="EMBL" id="QKLU01000002">
    <property type="protein sequence ID" value="PYF75826.1"/>
    <property type="molecule type" value="Genomic_DNA"/>
</dbReference>
<dbReference type="OrthoDB" id="768241at2"/>
<dbReference type="RefSeq" id="WP_110828375.1">
    <property type="nucleotide sequence ID" value="NZ_QKLU01000002.1"/>
</dbReference>
<dbReference type="AlphaFoldDB" id="A0A318UH94"/>
<keyword evidence="2" id="KW-1185">Reference proteome</keyword>
<comment type="caution">
    <text evidence="1">The sequence shown here is derived from an EMBL/GenBank/DDBJ whole genome shotgun (WGS) entry which is preliminary data.</text>
</comment>
<gene>
    <name evidence="1" type="ORF">B0O44_102380</name>
</gene>